<evidence type="ECO:0000259" key="3">
    <source>
        <dbReference type="PROSITE" id="PS51724"/>
    </source>
</evidence>
<dbReference type="EMBL" id="JBHRXX010000007">
    <property type="protein sequence ID" value="MFC3685113.1"/>
    <property type="molecule type" value="Genomic_DNA"/>
</dbReference>
<organism evidence="4 5">
    <name type="scientific">Hydrogenophaga luteola</name>
    <dbReference type="NCBI Taxonomy" id="1591122"/>
    <lineage>
        <taxon>Bacteria</taxon>
        <taxon>Pseudomonadati</taxon>
        <taxon>Pseudomonadota</taxon>
        <taxon>Betaproteobacteria</taxon>
        <taxon>Burkholderiales</taxon>
        <taxon>Comamonadaceae</taxon>
        <taxon>Hydrogenophaga</taxon>
    </lineage>
</organism>
<dbReference type="SUPFAM" id="SSF110997">
    <property type="entry name" value="Sporulation related repeat"/>
    <property type="match status" value="1"/>
</dbReference>
<dbReference type="PANTHER" id="PTHR38687:SF1">
    <property type="entry name" value="CELL DIVISION PROTEIN DEDD"/>
    <property type="match status" value="1"/>
</dbReference>
<keyword evidence="2" id="KW-0472">Membrane</keyword>
<dbReference type="InterPro" id="IPR052521">
    <property type="entry name" value="Cell_div_SPOR-domain"/>
</dbReference>
<evidence type="ECO:0000313" key="5">
    <source>
        <dbReference type="Proteomes" id="UP001595729"/>
    </source>
</evidence>
<evidence type="ECO:0000256" key="1">
    <source>
        <dbReference type="SAM" id="MobiDB-lite"/>
    </source>
</evidence>
<reference evidence="5" key="1">
    <citation type="journal article" date="2019" name="Int. J. Syst. Evol. Microbiol.">
        <title>The Global Catalogue of Microorganisms (GCM) 10K type strain sequencing project: providing services to taxonomists for standard genome sequencing and annotation.</title>
        <authorList>
            <consortium name="The Broad Institute Genomics Platform"/>
            <consortium name="The Broad Institute Genome Sequencing Center for Infectious Disease"/>
            <person name="Wu L."/>
            <person name="Ma J."/>
        </authorList>
    </citation>
    <scope>NUCLEOTIDE SEQUENCE [LARGE SCALE GENOMIC DNA]</scope>
    <source>
        <strain evidence="5">KCTC 42501</strain>
    </source>
</reference>
<dbReference type="Pfam" id="PF05036">
    <property type="entry name" value="SPOR"/>
    <property type="match status" value="1"/>
</dbReference>
<keyword evidence="5" id="KW-1185">Reference proteome</keyword>
<dbReference type="RefSeq" id="WP_382175810.1">
    <property type="nucleotide sequence ID" value="NZ_JBHRXX010000007.1"/>
</dbReference>
<feature type="compositionally biased region" description="Basic and acidic residues" evidence="1">
    <location>
        <begin position="109"/>
        <end position="146"/>
    </location>
</feature>
<feature type="transmembrane region" description="Helical" evidence="2">
    <location>
        <begin position="31"/>
        <end position="49"/>
    </location>
</feature>
<feature type="compositionally biased region" description="Low complexity" evidence="1">
    <location>
        <begin position="79"/>
        <end position="91"/>
    </location>
</feature>
<sequence length="227" mass="24146">MLTSRSGSAGHTASPPPQSIEAVRRRARHRLIGAAVLVLVGVLGFPLLFDTQPRPITVDVPIEIPARNTPSTPGPKTEAPAAARPAPVATADSLAAREEVVEPKAVAKPADKPVEKPAEKPQLEKPAADKAVAEKATEKPSEKPSDKAATGNERIVVQVGAFSEVERAREARLKLERAGLKTYTHVAETPQGRRIRVRLGPFATRAEAEKAAERAKALGLSTALLWL</sequence>
<dbReference type="InterPro" id="IPR036680">
    <property type="entry name" value="SPOR-like_sf"/>
</dbReference>
<accession>A0ABV7W5M9</accession>
<comment type="caution">
    <text evidence="4">The sequence shown here is derived from an EMBL/GenBank/DDBJ whole genome shotgun (WGS) entry which is preliminary data.</text>
</comment>
<feature type="domain" description="SPOR" evidence="3">
    <location>
        <begin position="149"/>
        <end position="227"/>
    </location>
</feature>
<gene>
    <name evidence="4" type="ORF">ACFOPI_16025</name>
</gene>
<dbReference type="Gene3D" id="3.30.70.1070">
    <property type="entry name" value="Sporulation related repeat"/>
    <property type="match status" value="1"/>
</dbReference>
<protein>
    <submittedName>
        <fullName evidence="4">SPOR domain-containing protein</fullName>
    </submittedName>
</protein>
<keyword evidence="2" id="KW-0812">Transmembrane</keyword>
<feature type="compositionally biased region" description="Polar residues" evidence="1">
    <location>
        <begin position="1"/>
        <end position="11"/>
    </location>
</feature>
<keyword evidence="2" id="KW-1133">Transmembrane helix</keyword>
<evidence type="ECO:0000313" key="4">
    <source>
        <dbReference type="EMBL" id="MFC3685113.1"/>
    </source>
</evidence>
<dbReference type="PANTHER" id="PTHR38687">
    <property type="entry name" value="CELL DIVISION PROTEIN DEDD-RELATED"/>
    <property type="match status" value="1"/>
</dbReference>
<dbReference type="InterPro" id="IPR007730">
    <property type="entry name" value="SPOR-like_dom"/>
</dbReference>
<evidence type="ECO:0000256" key="2">
    <source>
        <dbReference type="SAM" id="Phobius"/>
    </source>
</evidence>
<proteinExistence type="predicted"/>
<feature type="region of interest" description="Disordered" evidence="1">
    <location>
        <begin position="64"/>
        <end position="152"/>
    </location>
</feature>
<name>A0ABV7W5M9_9BURK</name>
<dbReference type="Proteomes" id="UP001595729">
    <property type="component" value="Unassembled WGS sequence"/>
</dbReference>
<feature type="region of interest" description="Disordered" evidence="1">
    <location>
        <begin position="1"/>
        <end position="20"/>
    </location>
</feature>
<dbReference type="PROSITE" id="PS51724">
    <property type="entry name" value="SPOR"/>
    <property type="match status" value="1"/>
</dbReference>